<keyword evidence="6" id="KW-0464">Manganese</keyword>
<dbReference type="CDD" id="cd03884">
    <property type="entry name" value="M20_bAS"/>
    <property type="match status" value="1"/>
</dbReference>
<dbReference type="PIRSF" id="PIRSF001235">
    <property type="entry name" value="Amidase_carbamoylase"/>
    <property type="match status" value="1"/>
</dbReference>
<protein>
    <submittedName>
        <fullName evidence="10">Zn-dependent hydrolase</fullName>
    </submittedName>
</protein>
<feature type="binding site" evidence="7">
    <location>
        <position position="123"/>
    </location>
    <ligand>
        <name>Zn(2+)</name>
        <dbReference type="ChEBI" id="CHEBI:29105"/>
        <label>2</label>
    </ligand>
</feature>
<dbReference type="EMBL" id="NQWH01000034">
    <property type="protein sequence ID" value="PHP26520.1"/>
    <property type="molecule type" value="Genomic_DNA"/>
</dbReference>
<proteinExistence type="inferred from homology"/>
<comment type="subunit">
    <text evidence="3">Homodimer.</text>
</comment>
<feature type="binding site" evidence="7">
    <location>
        <position position="88"/>
    </location>
    <ligand>
        <name>Zn(2+)</name>
        <dbReference type="ChEBI" id="CHEBI:29105"/>
        <label>1</label>
    </ligand>
</feature>
<evidence type="ECO:0000256" key="2">
    <source>
        <dbReference type="ARBA" id="ARBA00006153"/>
    </source>
</evidence>
<feature type="binding site" evidence="7">
    <location>
        <position position="77"/>
    </location>
    <ligand>
        <name>Zn(2+)</name>
        <dbReference type="ChEBI" id="CHEBI:29105"/>
        <label>1</label>
    </ligand>
</feature>
<dbReference type="OrthoDB" id="9808195at2"/>
<dbReference type="InterPro" id="IPR002933">
    <property type="entry name" value="Peptidase_M20"/>
</dbReference>
<sequence>MTYGELAAARLLEIAEMSEAGPGVTRLPWTPEHRRALDTISAWMRDAGLDVSLDAAGTLVGRTPGMVGKPALLLGSHQDSVRSGGRFDGIMGVAVACLAVRRLREEGVRLPFAVEVLAFADEEGVRFPTALIGPRALAGRFDPAVLDMKDAQGASMRQAMQEFGLDPEGIPALVRKKDEVIGYLEAHIEQGPVLETEGRSLGVVTAICGISRYAVTFEGETGHAGTVPMAGRRDALVAASRFVAAVSEAATAIEDCRATVGQIDVKPGVVNAIPSEVSLTLELRAPSDEIRRDFRSQAMRRVQEIATQVGVAVRIEQTYEQPAVACDPGMREALSQAMTASNLPVVAMPSGATHDASAMADLCPAGMLFVRCKGGISHRPDEYADADDMDDAIRVLAEAVKSIGSQEVLASKVDRRAE</sequence>
<evidence type="ECO:0000256" key="4">
    <source>
        <dbReference type="ARBA" id="ARBA00022723"/>
    </source>
</evidence>
<feature type="binding site" evidence="8">
    <location>
        <position position="212"/>
    </location>
    <ligand>
        <name>allantoate</name>
        <dbReference type="ChEBI" id="CHEBI:17536"/>
    </ligand>
</feature>
<feature type="domain" description="Peptidase M20 dimerisation" evidence="9">
    <location>
        <begin position="207"/>
        <end position="305"/>
    </location>
</feature>
<dbReference type="InterPro" id="IPR036264">
    <property type="entry name" value="Bact_exopeptidase_dim_dom"/>
</dbReference>
<dbReference type="SUPFAM" id="SSF53187">
    <property type="entry name" value="Zn-dependent exopeptidases"/>
    <property type="match status" value="1"/>
</dbReference>
<evidence type="ECO:0000256" key="8">
    <source>
        <dbReference type="PIRSR" id="PIRSR001235-2"/>
    </source>
</evidence>
<feature type="binding site" evidence="7">
    <location>
        <position position="378"/>
    </location>
    <ligand>
        <name>Zn(2+)</name>
        <dbReference type="ChEBI" id="CHEBI:29105"/>
        <label>2</label>
    </ligand>
</feature>
<keyword evidence="7" id="KW-0862">Zinc</keyword>
<dbReference type="PANTHER" id="PTHR32494:SF19">
    <property type="entry name" value="ALLANTOATE DEIMINASE-RELATED"/>
    <property type="match status" value="1"/>
</dbReference>
<keyword evidence="4 7" id="KW-0479">Metal-binding</keyword>
<dbReference type="GO" id="GO:0046872">
    <property type="term" value="F:metal ion binding"/>
    <property type="evidence" value="ECO:0007669"/>
    <property type="project" value="UniProtKB-KW"/>
</dbReference>
<dbReference type="Gene3D" id="3.40.630.10">
    <property type="entry name" value="Zn peptidases"/>
    <property type="match status" value="1"/>
</dbReference>
<dbReference type="GO" id="GO:0016813">
    <property type="term" value="F:hydrolase activity, acting on carbon-nitrogen (but not peptide) bonds, in linear amidines"/>
    <property type="evidence" value="ECO:0007669"/>
    <property type="project" value="InterPro"/>
</dbReference>
<keyword evidence="11" id="KW-1185">Reference proteome</keyword>
<organism evidence="10 11">
    <name type="scientific">Limimaricola cinnabarinus</name>
    <dbReference type="NCBI Taxonomy" id="1125964"/>
    <lineage>
        <taxon>Bacteria</taxon>
        <taxon>Pseudomonadati</taxon>
        <taxon>Pseudomonadota</taxon>
        <taxon>Alphaproteobacteria</taxon>
        <taxon>Rhodobacterales</taxon>
        <taxon>Paracoccaceae</taxon>
        <taxon>Limimaricola</taxon>
    </lineage>
</organism>
<name>A0A2G1MCX4_9RHOB</name>
<evidence type="ECO:0000256" key="1">
    <source>
        <dbReference type="ARBA" id="ARBA00001936"/>
    </source>
</evidence>
<feature type="binding site" evidence="7">
    <location>
        <position position="88"/>
    </location>
    <ligand>
        <name>Zn(2+)</name>
        <dbReference type="ChEBI" id="CHEBI:29105"/>
        <label>2</label>
    </ligand>
</feature>
<evidence type="ECO:0000313" key="11">
    <source>
        <dbReference type="Proteomes" id="UP000221860"/>
    </source>
</evidence>
<evidence type="ECO:0000259" key="9">
    <source>
        <dbReference type="Pfam" id="PF07687"/>
    </source>
</evidence>
<dbReference type="SUPFAM" id="SSF55031">
    <property type="entry name" value="Bacterial exopeptidase dimerisation domain"/>
    <property type="match status" value="1"/>
</dbReference>
<dbReference type="InterPro" id="IPR011650">
    <property type="entry name" value="Peptidase_M20_dimer"/>
</dbReference>
<comment type="caution">
    <text evidence="10">The sequence shown here is derived from an EMBL/GenBank/DDBJ whole genome shotgun (WGS) entry which is preliminary data.</text>
</comment>
<dbReference type="NCBIfam" id="TIGR01879">
    <property type="entry name" value="hydantase"/>
    <property type="match status" value="1"/>
</dbReference>
<comment type="similarity">
    <text evidence="2">Belongs to the peptidase M20 family.</text>
</comment>
<feature type="binding site" evidence="8">
    <location>
        <position position="271"/>
    </location>
    <ligand>
        <name>allantoate</name>
        <dbReference type="ChEBI" id="CHEBI:17536"/>
    </ligand>
</feature>
<feature type="binding site" evidence="7">
    <location>
        <position position="187"/>
    </location>
    <ligand>
        <name>Zn(2+)</name>
        <dbReference type="ChEBI" id="CHEBI:29105"/>
        <label>1</label>
    </ligand>
</feature>
<evidence type="ECO:0000256" key="3">
    <source>
        <dbReference type="ARBA" id="ARBA00011738"/>
    </source>
</evidence>
<feature type="binding site" evidence="8">
    <location>
        <position position="284"/>
    </location>
    <ligand>
        <name>allantoate</name>
        <dbReference type="ChEBI" id="CHEBI:17536"/>
    </ligand>
</feature>
<dbReference type="RefSeq" id="WP_099278346.1">
    <property type="nucleotide sequence ID" value="NZ_KZ304974.1"/>
</dbReference>
<dbReference type="Proteomes" id="UP000221860">
    <property type="component" value="Unassembled WGS sequence"/>
</dbReference>
<gene>
    <name evidence="10" type="ORF">CJ301_15850</name>
</gene>
<comment type="cofactor">
    <cofactor evidence="1">
        <name>Mn(2+)</name>
        <dbReference type="ChEBI" id="CHEBI:29035"/>
    </cofactor>
</comment>
<reference evidence="10 11" key="1">
    <citation type="submission" date="2017-08" db="EMBL/GenBank/DDBJ databases">
        <title>Draft Genome Sequence of Loktanella cinnabarina Strain XM1, Isolated from Coastal Surface Water.</title>
        <authorList>
            <person name="Ma R."/>
            <person name="Wang J."/>
            <person name="Wang Q."/>
            <person name="Ma Z."/>
            <person name="Li J."/>
            <person name="Chen L."/>
        </authorList>
    </citation>
    <scope>NUCLEOTIDE SEQUENCE [LARGE SCALE GENOMIC DNA]</scope>
    <source>
        <strain evidence="10 11">XM1</strain>
    </source>
</reference>
<evidence type="ECO:0000256" key="6">
    <source>
        <dbReference type="ARBA" id="ARBA00023211"/>
    </source>
</evidence>
<evidence type="ECO:0000256" key="5">
    <source>
        <dbReference type="ARBA" id="ARBA00022801"/>
    </source>
</evidence>
<evidence type="ECO:0000256" key="7">
    <source>
        <dbReference type="PIRSR" id="PIRSR001235-1"/>
    </source>
</evidence>
<dbReference type="Pfam" id="PF01546">
    <property type="entry name" value="Peptidase_M20"/>
    <property type="match status" value="1"/>
</dbReference>
<comment type="cofactor">
    <cofactor evidence="7">
        <name>Zn(2+)</name>
        <dbReference type="ChEBI" id="CHEBI:29105"/>
    </cofactor>
    <text evidence="7">Binds 2 Zn(2+) ions per subunit.</text>
</comment>
<dbReference type="AlphaFoldDB" id="A0A2G1MCX4"/>
<dbReference type="InterPro" id="IPR010158">
    <property type="entry name" value="Amidase_Cbmase"/>
</dbReference>
<dbReference type="Gene3D" id="3.30.70.360">
    <property type="match status" value="1"/>
</dbReference>
<evidence type="ECO:0000313" key="10">
    <source>
        <dbReference type="EMBL" id="PHP26520.1"/>
    </source>
</evidence>
<dbReference type="Pfam" id="PF07687">
    <property type="entry name" value="M20_dimer"/>
    <property type="match status" value="1"/>
</dbReference>
<dbReference type="PANTHER" id="PTHR32494">
    <property type="entry name" value="ALLANTOATE DEIMINASE-RELATED"/>
    <property type="match status" value="1"/>
</dbReference>
<accession>A0A2G1MCX4</accession>
<keyword evidence="5 10" id="KW-0378">Hydrolase</keyword>